<accession>A0A4Y7LB56</accession>
<evidence type="ECO:0000313" key="2">
    <source>
        <dbReference type="Proteomes" id="UP000316621"/>
    </source>
</evidence>
<gene>
    <name evidence="1" type="ORF">C5167_044012</name>
</gene>
<reference evidence="1 2" key="1">
    <citation type="journal article" date="2018" name="Science">
        <title>The opium poppy genome and morphinan production.</title>
        <authorList>
            <person name="Guo L."/>
            <person name="Winzer T."/>
            <person name="Yang X."/>
            <person name="Li Y."/>
            <person name="Ning Z."/>
            <person name="He Z."/>
            <person name="Teodor R."/>
            <person name="Lu Y."/>
            <person name="Bowser T.A."/>
            <person name="Graham I.A."/>
            <person name="Ye K."/>
        </authorList>
    </citation>
    <scope>NUCLEOTIDE SEQUENCE [LARGE SCALE GENOMIC DNA]</scope>
    <source>
        <strain evidence="2">cv. HN1</strain>
        <tissue evidence="1">Leaves</tissue>
    </source>
</reference>
<dbReference type="Gramene" id="RZC81425">
    <property type="protein sequence ID" value="RZC81425"/>
    <property type="gene ID" value="C5167_044012"/>
</dbReference>
<evidence type="ECO:0000313" key="1">
    <source>
        <dbReference type="EMBL" id="RZC81425.1"/>
    </source>
</evidence>
<dbReference type="EMBL" id="CM010724">
    <property type="protein sequence ID" value="RZC81425.1"/>
    <property type="molecule type" value="Genomic_DNA"/>
</dbReference>
<keyword evidence="2" id="KW-1185">Reference proteome</keyword>
<dbReference type="AlphaFoldDB" id="A0A4Y7LB56"/>
<sequence length="66" mass="7964">MFLQMEKLGMEIILVWNERLRCKDLKILEEKTNTWEDCSGEWRLYLPDLYLAKDLGLTSLEIFQCH</sequence>
<protein>
    <submittedName>
        <fullName evidence="1">Uncharacterized protein</fullName>
    </submittedName>
</protein>
<proteinExistence type="predicted"/>
<organism evidence="1 2">
    <name type="scientific">Papaver somniferum</name>
    <name type="common">Opium poppy</name>
    <dbReference type="NCBI Taxonomy" id="3469"/>
    <lineage>
        <taxon>Eukaryota</taxon>
        <taxon>Viridiplantae</taxon>
        <taxon>Streptophyta</taxon>
        <taxon>Embryophyta</taxon>
        <taxon>Tracheophyta</taxon>
        <taxon>Spermatophyta</taxon>
        <taxon>Magnoliopsida</taxon>
        <taxon>Ranunculales</taxon>
        <taxon>Papaveraceae</taxon>
        <taxon>Papaveroideae</taxon>
        <taxon>Papaver</taxon>
    </lineage>
</organism>
<name>A0A4Y7LB56_PAPSO</name>
<dbReference type="Proteomes" id="UP000316621">
    <property type="component" value="Chromosome 10"/>
</dbReference>